<evidence type="ECO:0000313" key="2">
    <source>
        <dbReference type="Proteomes" id="UP001575105"/>
    </source>
</evidence>
<protein>
    <submittedName>
        <fullName evidence="1">Uncharacterized protein</fullName>
    </submittedName>
</protein>
<dbReference type="Proteomes" id="UP001575105">
    <property type="component" value="Unassembled WGS sequence"/>
</dbReference>
<organism evidence="1 2">
    <name type="scientific">Natronomicrosphaera hydrolytica</name>
    <dbReference type="NCBI Taxonomy" id="3242702"/>
    <lineage>
        <taxon>Bacteria</taxon>
        <taxon>Pseudomonadati</taxon>
        <taxon>Planctomycetota</taxon>
        <taxon>Phycisphaerae</taxon>
        <taxon>Phycisphaerales</taxon>
        <taxon>Phycisphaeraceae</taxon>
        <taxon>Natronomicrosphaera</taxon>
    </lineage>
</organism>
<accession>A0ABV4U4N3</accession>
<dbReference type="EMBL" id="JBGUBD010000005">
    <property type="protein sequence ID" value="MFA9478565.1"/>
    <property type="molecule type" value="Genomic_DNA"/>
</dbReference>
<reference evidence="1 2" key="1">
    <citation type="submission" date="2024-08" db="EMBL/GenBank/DDBJ databases">
        <title>Whole-genome sequencing of halo(alkali)philic microorganisms from hypersaline lakes.</title>
        <authorList>
            <person name="Sorokin D.Y."/>
            <person name="Merkel A.Y."/>
            <person name="Messina E."/>
            <person name="Yakimov M."/>
        </authorList>
    </citation>
    <scope>NUCLEOTIDE SEQUENCE [LARGE SCALE GENOMIC DNA]</scope>
    <source>
        <strain evidence="1 2">AB-hyl4</strain>
    </source>
</reference>
<proteinExistence type="predicted"/>
<gene>
    <name evidence="1" type="ORF">ACERK3_09680</name>
</gene>
<name>A0ABV4U4N3_9BACT</name>
<keyword evidence="2" id="KW-1185">Reference proteome</keyword>
<sequence length="280" mass="30423">MSNASNENQSSSGLPQTELGNLAAWLYLAREGLLTIETLADSAKYGDQPETYTRWAKNVVDALDLATLHVMPYPESIKDAVFIIVAGMKRLLQDVAKGTGGEWDNGVEGLTVSFYKGRFQDAGDRYGDAILDMVNRIEGHDLRHGKPQSPLDARGTFEIGELAEMARAYMADSATKAPSHSGADWTVTRIAEFVGVDTKTIQRAMSAADPVVPPGKKGLPRSLNAHEIGRTARARARVRGWSNADSYADERTKWTKLLQMIGDPGIEVTLPPPKAGRRAG</sequence>
<dbReference type="RefSeq" id="WP_425345491.1">
    <property type="nucleotide sequence ID" value="NZ_JBGUBD010000005.1"/>
</dbReference>
<comment type="caution">
    <text evidence="1">The sequence shown here is derived from an EMBL/GenBank/DDBJ whole genome shotgun (WGS) entry which is preliminary data.</text>
</comment>
<evidence type="ECO:0000313" key="1">
    <source>
        <dbReference type="EMBL" id="MFA9478565.1"/>
    </source>
</evidence>